<keyword evidence="9" id="KW-1185">Reference proteome</keyword>
<evidence type="ECO:0000256" key="7">
    <source>
        <dbReference type="SAM" id="Phobius"/>
    </source>
</evidence>
<dbReference type="Proteomes" id="UP001218218">
    <property type="component" value="Unassembled WGS sequence"/>
</dbReference>
<reference evidence="8" key="1">
    <citation type="submission" date="2023-03" db="EMBL/GenBank/DDBJ databases">
        <title>Massive genome expansion in bonnet fungi (Mycena s.s.) driven by repeated elements and novel gene families across ecological guilds.</title>
        <authorList>
            <consortium name="Lawrence Berkeley National Laboratory"/>
            <person name="Harder C.B."/>
            <person name="Miyauchi S."/>
            <person name="Viragh M."/>
            <person name="Kuo A."/>
            <person name="Thoen E."/>
            <person name="Andreopoulos B."/>
            <person name="Lu D."/>
            <person name="Skrede I."/>
            <person name="Drula E."/>
            <person name="Henrissat B."/>
            <person name="Morin E."/>
            <person name="Kohler A."/>
            <person name="Barry K."/>
            <person name="LaButti K."/>
            <person name="Morin E."/>
            <person name="Salamov A."/>
            <person name="Lipzen A."/>
            <person name="Mereny Z."/>
            <person name="Hegedus B."/>
            <person name="Baldrian P."/>
            <person name="Stursova M."/>
            <person name="Weitz H."/>
            <person name="Taylor A."/>
            <person name="Grigoriev I.V."/>
            <person name="Nagy L.G."/>
            <person name="Martin F."/>
            <person name="Kauserud H."/>
        </authorList>
    </citation>
    <scope>NUCLEOTIDE SEQUENCE</scope>
    <source>
        <strain evidence="8">CBHHK002</strain>
    </source>
</reference>
<sequence length="304" mass="32134">MWAASHLVFAGCMVGSFFTHSVAGATLLIACTGFSWGVTQWAPFSLLAEAILTAPASTPGRGSVAIRLADTRTGIRAEEVNEEEEGFLVSRPGEESDSEDEEERRGLGKAKAVRESDDGSESDGDIEFVRPDEDGVYPPKRPIGHRRGNSALLLGNPAAQLSVVDVLTPREAWGEDEDRGGGGGMREARDAELGLGAGRGRGRGGDGDGEGREEEGGALSSKAGVILGIHNIFIVIPQFLVTGLSAAIFAIFDGEAAPPGHAPAPEGEGVSRRNSVVYVFRIGGIWASIAFVLAWRLARELRRR</sequence>
<organism evidence="8 9">
    <name type="scientific">Mycena albidolilacea</name>
    <dbReference type="NCBI Taxonomy" id="1033008"/>
    <lineage>
        <taxon>Eukaryota</taxon>
        <taxon>Fungi</taxon>
        <taxon>Dikarya</taxon>
        <taxon>Basidiomycota</taxon>
        <taxon>Agaricomycotina</taxon>
        <taxon>Agaricomycetes</taxon>
        <taxon>Agaricomycetidae</taxon>
        <taxon>Agaricales</taxon>
        <taxon>Marasmiineae</taxon>
        <taxon>Mycenaceae</taxon>
        <taxon>Mycena</taxon>
    </lineage>
</organism>
<comment type="caution">
    <text evidence="8">The sequence shown here is derived from an EMBL/GenBank/DDBJ whole genome shotgun (WGS) entry which is preliminary data.</text>
</comment>
<evidence type="ECO:0000256" key="6">
    <source>
        <dbReference type="SAM" id="MobiDB-lite"/>
    </source>
</evidence>
<dbReference type="AlphaFoldDB" id="A0AAD7E9S0"/>
<dbReference type="EMBL" id="JARIHO010000094">
    <property type="protein sequence ID" value="KAJ7306128.1"/>
    <property type="molecule type" value="Genomic_DNA"/>
</dbReference>
<evidence type="ECO:0000256" key="4">
    <source>
        <dbReference type="ARBA" id="ARBA00022989"/>
    </source>
</evidence>
<dbReference type="GO" id="GO:0005886">
    <property type="term" value="C:plasma membrane"/>
    <property type="evidence" value="ECO:0007669"/>
    <property type="project" value="TreeGrafter"/>
</dbReference>
<feature type="region of interest" description="Disordered" evidence="6">
    <location>
        <begin position="172"/>
        <end position="217"/>
    </location>
</feature>
<keyword evidence="3 7" id="KW-0812">Transmembrane</keyword>
<keyword evidence="4 7" id="KW-1133">Transmembrane helix</keyword>
<protein>
    <submittedName>
        <fullName evidence="8">Uncharacterized protein</fullName>
    </submittedName>
</protein>
<dbReference type="PANTHER" id="PTHR19432">
    <property type="entry name" value="SUGAR TRANSPORTER"/>
    <property type="match status" value="1"/>
</dbReference>
<dbReference type="GO" id="GO:0008506">
    <property type="term" value="F:sucrose:proton symporter activity"/>
    <property type="evidence" value="ECO:0007669"/>
    <property type="project" value="TreeGrafter"/>
</dbReference>
<keyword evidence="5 7" id="KW-0472">Membrane</keyword>
<evidence type="ECO:0000313" key="9">
    <source>
        <dbReference type="Proteomes" id="UP001218218"/>
    </source>
</evidence>
<feature type="transmembrane region" description="Helical" evidence="7">
    <location>
        <begin position="6"/>
        <end position="30"/>
    </location>
</feature>
<proteinExistence type="predicted"/>
<comment type="subcellular location">
    <subcellularLocation>
        <location evidence="1">Membrane</location>
        <topology evidence="1">Multi-pass membrane protein</topology>
    </subcellularLocation>
</comment>
<feature type="transmembrane region" description="Helical" evidence="7">
    <location>
        <begin position="278"/>
        <end position="298"/>
    </location>
</feature>
<evidence type="ECO:0000256" key="2">
    <source>
        <dbReference type="ARBA" id="ARBA00022448"/>
    </source>
</evidence>
<evidence type="ECO:0000256" key="3">
    <source>
        <dbReference type="ARBA" id="ARBA00022692"/>
    </source>
</evidence>
<accession>A0AAD7E9S0</accession>
<gene>
    <name evidence="8" type="ORF">DFH08DRAFT_517151</name>
</gene>
<feature type="transmembrane region" description="Helical" evidence="7">
    <location>
        <begin position="232"/>
        <end position="252"/>
    </location>
</feature>
<keyword evidence="2" id="KW-0813">Transport</keyword>
<dbReference type="PANTHER" id="PTHR19432:SF35">
    <property type="entry name" value="SOLUTE CARRIER FAMILY 45 MEMBER 3 ISOFORM X1"/>
    <property type="match status" value="1"/>
</dbReference>
<evidence type="ECO:0000313" key="8">
    <source>
        <dbReference type="EMBL" id="KAJ7306128.1"/>
    </source>
</evidence>
<evidence type="ECO:0000256" key="5">
    <source>
        <dbReference type="ARBA" id="ARBA00023136"/>
    </source>
</evidence>
<name>A0AAD7E9S0_9AGAR</name>
<feature type="region of interest" description="Disordered" evidence="6">
    <location>
        <begin position="79"/>
        <end position="144"/>
    </location>
</feature>
<evidence type="ECO:0000256" key="1">
    <source>
        <dbReference type="ARBA" id="ARBA00004141"/>
    </source>
</evidence>